<organism evidence="10 11">
    <name type="scientific">Parasphingorhabdus marina DSM 22363</name>
    <dbReference type="NCBI Taxonomy" id="1123272"/>
    <lineage>
        <taxon>Bacteria</taxon>
        <taxon>Pseudomonadati</taxon>
        <taxon>Pseudomonadota</taxon>
        <taxon>Alphaproteobacteria</taxon>
        <taxon>Sphingomonadales</taxon>
        <taxon>Sphingomonadaceae</taxon>
        <taxon>Parasphingorhabdus</taxon>
    </lineage>
</organism>
<dbReference type="Gene3D" id="1.10.760.10">
    <property type="entry name" value="Cytochrome c-like domain"/>
    <property type="match status" value="1"/>
</dbReference>
<dbReference type="GO" id="GO:0046872">
    <property type="term" value="F:metal ion binding"/>
    <property type="evidence" value="ECO:0007669"/>
    <property type="project" value="UniProtKB-KW"/>
</dbReference>
<dbReference type="PROSITE" id="PS51007">
    <property type="entry name" value="CYTC"/>
    <property type="match status" value="1"/>
</dbReference>
<keyword evidence="11" id="KW-1185">Reference proteome</keyword>
<dbReference type="InterPro" id="IPR009056">
    <property type="entry name" value="Cyt_c-like_dom"/>
</dbReference>
<gene>
    <name evidence="10" type="ORF">SAMN02745824_1940</name>
</gene>
<dbReference type="InterPro" id="IPR002327">
    <property type="entry name" value="Cyt_c_1A/1B"/>
</dbReference>
<dbReference type="EMBL" id="FSQW01000002">
    <property type="protein sequence ID" value="SIN82820.1"/>
    <property type="molecule type" value="Genomic_DNA"/>
</dbReference>
<feature type="chain" id="PRO_5013246765" evidence="8">
    <location>
        <begin position="21"/>
        <end position="175"/>
    </location>
</feature>
<dbReference type="AlphaFoldDB" id="A0A1N6EIK4"/>
<dbReference type="PANTHER" id="PTHR11961">
    <property type="entry name" value="CYTOCHROME C"/>
    <property type="match status" value="1"/>
</dbReference>
<evidence type="ECO:0000256" key="7">
    <source>
        <dbReference type="SAM" id="MobiDB-lite"/>
    </source>
</evidence>
<evidence type="ECO:0000256" key="6">
    <source>
        <dbReference type="PROSITE-ProRule" id="PRU00433"/>
    </source>
</evidence>
<keyword evidence="3 6" id="KW-0479">Metal-binding</keyword>
<dbReference type="InterPro" id="IPR036909">
    <property type="entry name" value="Cyt_c-like_dom_sf"/>
</dbReference>
<dbReference type="GO" id="GO:0009055">
    <property type="term" value="F:electron transfer activity"/>
    <property type="evidence" value="ECO:0007669"/>
    <property type="project" value="InterPro"/>
</dbReference>
<keyword evidence="2 6" id="KW-0349">Heme</keyword>
<reference evidence="11" key="1">
    <citation type="submission" date="2016-11" db="EMBL/GenBank/DDBJ databases">
        <authorList>
            <person name="Varghese N."/>
            <person name="Submissions S."/>
        </authorList>
    </citation>
    <scope>NUCLEOTIDE SEQUENCE [LARGE SCALE GENOMIC DNA]</scope>
    <source>
        <strain evidence="11">DSM 22363</strain>
    </source>
</reference>
<feature type="compositionally biased region" description="Low complexity" evidence="7">
    <location>
        <begin position="28"/>
        <end position="40"/>
    </location>
</feature>
<evidence type="ECO:0000256" key="5">
    <source>
        <dbReference type="ARBA" id="ARBA00023004"/>
    </source>
</evidence>
<feature type="compositionally biased region" description="Acidic residues" evidence="7">
    <location>
        <begin position="41"/>
        <end position="53"/>
    </location>
</feature>
<dbReference type="PRINTS" id="PR00604">
    <property type="entry name" value="CYTCHRMECIAB"/>
</dbReference>
<name>A0A1N6EIK4_9SPHN</name>
<dbReference type="Proteomes" id="UP000185192">
    <property type="component" value="Unassembled WGS sequence"/>
</dbReference>
<evidence type="ECO:0000256" key="1">
    <source>
        <dbReference type="ARBA" id="ARBA00022448"/>
    </source>
</evidence>
<dbReference type="PROSITE" id="PS51257">
    <property type="entry name" value="PROKAR_LIPOPROTEIN"/>
    <property type="match status" value="1"/>
</dbReference>
<keyword evidence="5 6" id="KW-0408">Iron</keyword>
<dbReference type="STRING" id="1123272.SAMN02745824_1940"/>
<evidence type="ECO:0000256" key="2">
    <source>
        <dbReference type="ARBA" id="ARBA00022617"/>
    </source>
</evidence>
<evidence type="ECO:0000313" key="11">
    <source>
        <dbReference type="Proteomes" id="UP000185192"/>
    </source>
</evidence>
<proteinExistence type="predicted"/>
<dbReference type="OrthoDB" id="9805828at2"/>
<feature type="region of interest" description="Disordered" evidence="7">
    <location>
        <begin position="23"/>
        <end position="63"/>
    </location>
</feature>
<keyword evidence="8" id="KW-0732">Signal</keyword>
<dbReference type="GO" id="GO:0020037">
    <property type="term" value="F:heme binding"/>
    <property type="evidence" value="ECO:0007669"/>
    <property type="project" value="InterPro"/>
</dbReference>
<protein>
    <submittedName>
        <fullName evidence="10">Cytochrome c</fullName>
    </submittedName>
</protein>
<evidence type="ECO:0000256" key="3">
    <source>
        <dbReference type="ARBA" id="ARBA00022723"/>
    </source>
</evidence>
<evidence type="ECO:0000313" key="10">
    <source>
        <dbReference type="EMBL" id="SIN82820.1"/>
    </source>
</evidence>
<accession>A0A1N6EIK4</accession>
<feature type="signal peptide" evidence="8">
    <location>
        <begin position="1"/>
        <end position="20"/>
    </location>
</feature>
<keyword evidence="4" id="KW-0249">Electron transport</keyword>
<evidence type="ECO:0000259" key="9">
    <source>
        <dbReference type="PROSITE" id="PS51007"/>
    </source>
</evidence>
<evidence type="ECO:0000256" key="4">
    <source>
        <dbReference type="ARBA" id="ARBA00022982"/>
    </source>
</evidence>
<dbReference type="Pfam" id="PF00034">
    <property type="entry name" value="Cytochrom_C"/>
    <property type="match status" value="1"/>
</dbReference>
<evidence type="ECO:0000256" key="8">
    <source>
        <dbReference type="SAM" id="SignalP"/>
    </source>
</evidence>
<feature type="domain" description="Cytochrome c" evidence="9">
    <location>
        <begin position="76"/>
        <end position="175"/>
    </location>
</feature>
<dbReference type="SUPFAM" id="SSF46626">
    <property type="entry name" value="Cytochrome c"/>
    <property type="match status" value="1"/>
</dbReference>
<keyword evidence="1" id="KW-0813">Transport</keyword>
<sequence>MVRMKSLVGAVAMSALVAACSGGGSESAEAPAEEAAAPEEAPAEEAAAEEAAPEEAAATDDPMATEDGVAYASLTGDAAAGKRVFAQCRTCHVTDPGVNRIGPSLAGIVGSEAGLVQGFNYSPANANSGITWTEQQMYVYLEDPQRTIPKTKMIFAGLPDAQARADVIAYLKDPQ</sequence>